<proteinExistence type="inferred from homology"/>
<keyword evidence="4" id="KW-0573">Peptidoglycan synthesis</keyword>
<evidence type="ECO:0000256" key="3">
    <source>
        <dbReference type="ARBA" id="ARBA00022960"/>
    </source>
</evidence>
<name>A0A0F9CH23_9ZZZZ</name>
<comment type="similarity">
    <text evidence="1">Belongs to the FemABX family.</text>
</comment>
<keyword evidence="2" id="KW-0808">Transferase</keyword>
<dbReference type="PANTHER" id="PTHR36174:SF1">
    <property type="entry name" value="LIPID II:GLYCINE GLYCYLTRANSFERASE"/>
    <property type="match status" value="1"/>
</dbReference>
<evidence type="ECO:0008006" key="8">
    <source>
        <dbReference type="Google" id="ProtNLM"/>
    </source>
</evidence>
<evidence type="ECO:0000256" key="2">
    <source>
        <dbReference type="ARBA" id="ARBA00022679"/>
    </source>
</evidence>
<dbReference type="InterPro" id="IPR003447">
    <property type="entry name" value="FEMABX"/>
</dbReference>
<dbReference type="Pfam" id="PF02388">
    <property type="entry name" value="FemAB"/>
    <property type="match status" value="1"/>
</dbReference>
<gene>
    <name evidence="7" type="ORF">LCGC14_2667250</name>
</gene>
<dbReference type="InterPro" id="IPR050644">
    <property type="entry name" value="PG_Glycine_Bridge_Synth"/>
</dbReference>
<evidence type="ECO:0000256" key="1">
    <source>
        <dbReference type="ARBA" id="ARBA00009943"/>
    </source>
</evidence>
<accession>A0A0F9CH23</accession>
<dbReference type="GO" id="GO:0016755">
    <property type="term" value="F:aminoacyltransferase activity"/>
    <property type="evidence" value="ECO:0007669"/>
    <property type="project" value="InterPro"/>
</dbReference>
<dbReference type="SUPFAM" id="SSF55729">
    <property type="entry name" value="Acyl-CoA N-acyltransferases (Nat)"/>
    <property type="match status" value="1"/>
</dbReference>
<keyword evidence="6" id="KW-0961">Cell wall biogenesis/degradation</keyword>
<sequence length="343" mass="39248">LLPGFVNGLKNFLTRERKMDISYQEAISVYESFPPCLRAPALHPYYVSSDALRSRDPITPTFFFYKDAGEVFYYPFHLYIVLGTEHYEIQSAYGYGGPISTTENEDFIHKAWDSHIKWCKKNRVIAESVRFHPLLENWKFYKGQIMDNRSTVWVDITHEDLMASYSGRARTAVRKAQKNGFSVQWVGPEKFLDVFPPLYNKTMERIEAGASYFFSSEYHASLAKWEQVLLGICSSERELGASAIFLLDGETMEYHLSASSSYGRKMNATNLLLHEAFLHAKKMGIQRVHLGGGKSAEPNDPLFFFKASFSDRRGAFKIGQHIHNKDAYDALTLECEMKSGMAK</sequence>
<feature type="non-terminal residue" evidence="7">
    <location>
        <position position="1"/>
    </location>
</feature>
<keyword evidence="5" id="KW-0012">Acyltransferase</keyword>
<evidence type="ECO:0000313" key="7">
    <source>
        <dbReference type="EMBL" id="KKK95991.1"/>
    </source>
</evidence>
<keyword evidence="3" id="KW-0133">Cell shape</keyword>
<reference evidence="7" key="1">
    <citation type="journal article" date="2015" name="Nature">
        <title>Complex archaea that bridge the gap between prokaryotes and eukaryotes.</title>
        <authorList>
            <person name="Spang A."/>
            <person name="Saw J.H."/>
            <person name="Jorgensen S.L."/>
            <person name="Zaremba-Niedzwiedzka K."/>
            <person name="Martijn J."/>
            <person name="Lind A.E."/>
            <person name="van Eijk R."/>
            <person name="Schleper C."/>
            <person name="Guy L."/>
            <person name="Ettema T.J."/>
        </authorList>
    </citation>
    <scope>NUCLEOTIDE SEQUENCE</scope>
</reference>
<evidence type="ECO:0000256" key="4">
    <source>
        <dbReference type="ARBA" id="ARBA00022984"/>
    </source>
</evidence>
<dbReference type="EMBL" id="LAZR01046673">
    <property type="protein sequence ID" value="KKK95991.1"/>
    <property type="molecule type" value="Genomic_DNA"/>
</dbReference>
<dbReference type="GO" id="GO:0008360">
    <property type="term" value="P:regulation of cell shape"/>
    <property type="evidence" value="ECO:0007669"/>
    <property type="project" value="UniProtKB-KW"/>
</dbReference>
<dbReference type="GO" id="GO:0009252">
    <property type="term" value="P:peptidoglycan biosynthetic process"/>
    <property type="evidence" value="ECO:0007669"/>
    <property type="project" value="UniProtKB-KW"/>
</dbReference>
<comment type="caution">
    <text evidence="7">The sequence shown here is derived from an EMBL/GenBank/DDBJ whole genome shotgun (WGS) entry which is preliminary data.</text>
</comment>
<organism evidence="7">
    <name type="scientific">marine sediment metagenome</name>
    <dbReference type="NCBI Taxonomy" id="412755"/>
    <lineage>
        <taxon>unclassified sequences</taxon>
        <taxon>metagenomes</taxon>
        <taxon>ecological metagenomes</taxon>
    </lineage>
</organism>
<dbReference type="PANTHER" id="PTHR36174">
    <property type="entry name" value="LIPID II:GLYCINE GLYCYLTRANSFERASE"/>
    <property type="match status" value="1"/>
</dbReference>
<evidence type="ECO:0000256" key="6">
    <source>
        <dbReference type="ARBA" id="ARBA00023316"/>
    </source>
</evidence>
<protein>
    <recommendedName>
        <fullName evidence="8">BioF2-like acetyltransferase domain-containing protein</fullName>
    </recommendedName>
</protein>
<dbReference type="AlphaFoldDB" id="A0A0F9CH23"/>
<dbReference type="Gene3D" id="3.40.630.30">
    <property type="match status" value="1"/>
</dbReference>
<dbReference type="InterPro" id="IPR016181">
    <property type="entry name" value="Acyl_CoA_acyltransferase"/>
</dbReference>
<evidence type="ECO:0000256" key="5">
    <source>
        <dbReference type="ARBA" id="ARBA00023315"/>
    </source>
</evidence>
<dbReference type="GO" id="GO:0071555">
    <property type="term" value="P:cell wall organization"/>
    <property type="evidence" value="ECO:0007669"/>
    <property type="project" value="UniProtKB-KW"/>
</dbReference>